<evidence type="ECO:0008006" key="3">
    <source>
        <dbReference type="Google" id="ProtNLM"/>
    </source>
</evidence>
<dbReference type="Gene3D" id="3.60.21.10">
    <property type="match status" value="1"/>
</dbReference>
<gene>
    <name evidence="1" type="ORF">UFOVP429_93</name>
    <name evidence="2" type="ORF">UFOVP696_74</name>
</gene>
<reference evidence="1" key="1">
    <citation type="submission" date="2020-04" db="EMBL/GenBank/DDBJ databases">
        <authorList>
            <person name="Chiriac C."/>
            <person name="Salcher M."/>
            <person name="Ghai R."/>
            <person name="Kavagutti S V."/>
        </authorList>
    </citation>
    <scope>NUCLEOTIDE SEQUENCE</scope>
</reference>
<protein>
    <recommendedName>
        <fullName evidence="3">Exonuclease</fullName>
    </recommendedName>
</protein>
<accession>A0A6J5MN57</accession>
<organism evidence="1">
    <name type="scientific">uncultured Caudovirales phage</name>
    <dbReference type="NCBI Taxonomy" id="2100421"/>
    <lineage>
        <taxon>Viruses</taxon>
        <taxon>Duplodnaviria</taxon>
        <taxon>Heunggongvirae</taxon>
        <taxon>Uroviricota</taxon>
        <taxon>Caudoviricetes</taxon>
        <taxon>Peduoviridae</taxon>
        <taxon>Maltschvirus</taxon>
        <taxon>Maltschvirus maltsch</taxon>
    </lineage>
</organism>
<evidence type="ECO:0000313" key="1">
    <source>
        <dbReference type="EMBL" id="CAB4148068.1"/>
    </source>
</evidence>
<dbReference type="EMBL" id="LR796666">
    <property type="protein sequence ID" value="CAB4158206.1"/>
    <property type="molecule type" value="Genomic_DNA"/>
</dbReference>
<dbReference type="SUPFAM" id="SSF56300">
    <property type="entry name" value="Metallo-dependent phosphatases"/>
    <property type="match status" value="1"/>
</dbReference>
<sequence>MSKKLNILGKALINADLNGAENDYKRTNTPQEYRARLDIGPEGGYFVSTPRTAGELPDAVDMFKDFDLDPKVWEVVSVRKSRWQRYDGEWLEAARVNVKPAAGYSGTDFDYNEFIKEVSKWKPNKTEAHTGPLYAIYAIGDTQYGKDAGGGTEATIQRVLKAIDEAVNRHKELLKLGRNIGTVVLPQLGDCIEGSTSQNGKVLGRSDLGVSQQVRIGRRVLMAWVKAFAPLCEELIVPVVPGNHDETHRIMMTDPIDSWQIEVVSAVQDACAENPALSHVKFYYPKPDNATLAIDLGGTIVGMAHGHQSKDMGKWIAGQATGRTPVGSADILLTGHYHHFRADQVGPRLWIQVPAMDGGSAWFRDKSGLESPTGIVSLVVGDGYDPRRDLAVLAGENRLP</sequence>
<evidence type="ECO:0000313" key="2">
    <source>
        <dbReference type="EMBL" id="CAB4158206.1"/>
    </source>
</evidence>
<dbReference type="InterPro" id="IPR029052">
    <property type="entry name" value="Metallo-depent_PP-like"/>
</dbReference>
<name>A0A6J5MN57_9CAUD</name>
<proteinExistence type="predicted"/>
<dbReference type="EMBL" id="LR796484">
    <property type="protein sequence ID" value="CAB4148068.1"/>
    <property type="molecule type" value="Genomic_DNA"/>
</dbReference>